<name>A0ACB9R3L0_9MYRT</name>
<gene>
    <name evidence="1" type="ORF">MLD38_011605</name>
</gene>
<sequence>MSGSLCLVRILSLYPLTRHCPDWNAVPVYAIGRKITLPARDCLADPLAVYGLAVPTPSVFITFVAWCCSDLDIIFDFATLTDGMQFQVIRYAHYTLNCLKSCPPSVTYISVVNVPSFSMHKKKTNLYRDLFSSLPFDYNEFISEPVGQPLLLSFLGYLKRS</sequence>
<evidence type="ECO:0000313" key="1">
    <source>
        <dbReference type="EMBL" id="KAI4373483.1"/>
    </source>
</evidence>
<proteinExistence type="predicted"/>
<keyword evidence="2" id="KW-1185">Reference proteome</keyword>
<evidence type="ECO:0000313" key="2">
    <source>
        <dbReference type="Proteomes" id="UP001057402"/>
    </source>
</evidence>
<accession>A0ACB9R3L0</accession>
<comment type="caution">
    <text evidence="1">The sequence shown here is derived from an EMBL/GenBank/DDBJ whole genome shotgun (WGS) entry which is preliminary data.</text>
</comment>
<protein>
    <submittedName>
        <fullName evidence="1">Uncharacterized protein</fullName>
    </submittedName>
</protein>
<dbReference type="Proteomes" id="UP001057402">
    <property type="component" value="Chromosome 4"/>
</dbReference>
<dbReference type="EMBL" id="CM042883">
    <property type="protein sequence ID" value="KAI4373483.1"/>
    <property type="molecule type" value="Genomic_DNA"/>
</dbReference>
<reference evidence="2" key="1">
    <citation type="journal article" date="2023" name="Front. Plant Sci.">
        <title>Chromosomal-level genome assembly of Melastoma candidum provides insights into trichome evolution.</title>
        <authorList>
            <person name="Zhong Y."/>
            <person name="Wu W."/>
            <person name="Sun C."/>
            <person name="Zou P."/>
            <person name="Liu Y."/>
            <person name="Dai S."/>
            <person name="Zhou R."/>
        </authorList>
    </citation>
    <scope>NUCLEOTIDE SEQUENCE [LARGE SCALE GENOMIC DNA]</scope>
</reference>
<organism evidence="1 2">
    <name type="scientific">Melastoma candidum</name>
    <dbReference type="NCBI Taxonomy" id="119954"/>
    <lineage>
        <taxon>Eukaryota</taxon>
        <taxon>Viridiplantae</taxon>
        <taxon>Streptophyta</taxon>
        <taxon>Embryophyta</taxon>
        <taxon>Tracheophyta</taxon>
        <taxon>Spermatophyta</taxon>
        <taxon>Magnoliopsida</taxon>
        <taxon>eudicotyledons</taxon>
        <taxon>Gunneridae</taxon>
        <taxon>Pentapetalae</taxon>
        <taxon>rosids</taxon>
        <taxon>malvids</taxon>
        <taxon>Myrtales</taxon>
        <taxon>Melastomataceae</taxon>
        <taxon>Melastomatoideae</taxon>
        <taxon>Melastomateae</taxon>
        <taxon>Melastoma</taxon>
    </lineage>
</organism>